<evidence type="ECO:0000256" key="9">
    <source>
        <dbReference type="ARBA" id="ARBA00051245"/>
    </source>
</evidence>
<evidence type="ECO:0000256" key="4">
    <source>
        <dbReference type="ARBA" id="ARBA00022679"/>
    </source>
</evidence>
<evidence type="ECO:0000256" key="5">
    <source>
        <dbReference type="ARBA" id="ARBA00022741"/>
    </source>
</evidence>
<evidence type="ECO:0000313" key="14">
    <source>
        <dbReference type="Proteomes" id="UP000315471"/>
    </source>
</evidence>
<dbReference type="OrthoDB" id="9794577at2"/>
<dbReference type="GO" id="GO:0042802">
    <property type="term" value="F:identical protein binding"/>
    <property type="evidence" value="ECO:0007669"/>
    <property type="project" value="UniProtKB-ARBA"/>
</dbReference>
<sequence length="794" mass="87440">MPSNSSEQNVGHQSVELDIIGLIRRRWYHLVLGTVFGVGVGLLYFYATTPMYESHIEILVGQRSSEMASNGTMSNAQASGDSIHEDLLATHMRLFLSRKNVANAIETGNLKATETIRQVLSEDGNPIDYIIEQMEVGRGGEGAAENAMVLSASFRAPHPDDAAMILAAVYSSYQTYVESHSQNTSREAAELIEAARVQNEMELVTADNEYRDFISKVPVLLEGDQVRDVHKNRLDQLEQELTDVRSSLAEAKSRLIVISSYAKRDDTNDVNDLDKLALLSQKEVTRLKLFLDMTRGETQSVAFQMDQPLRAEAARAQYNRLLDLLQKERTMVDVYGANHPLVESTQQEIQVIRQFIAQNAPAEEPVRDNKLDPKGMLSTYTRLLTNDVSEYEIREKVLVETCEEELRLAKEVENAFLEGSAKKAKLVRAQARYDEVIRRLQELNLAGSYAGFSTDLLASPESARNPSWPKLPIVVVLGAMLGMFLGSSSALAAELLDTTFRDVEDLEKTLAAPAIAHVPRFDLRKMNIPSPSETSLAPSLITSHCPRSAEAEVYRVARTSLMIKASGQEAQVLMMSSPHPGDGKSTTIANLAISFAQTGKRVLLIDSDLRRPVVAGLFGLEGRLGLADVLKGDSTLAEAASKTSVENLDVMPHGTETSVPAELLQSNRMGLLLQSARNQYDIVLVDAPPVLAVADPAIVAPLVDGVILTVRVCKNGRRPVERASRILSDIGIRPLAIVVNGVSNNAKATYGYGNYRADEYSYVGQYHREYAAHEPMAAERLETQKRPTRPLVRA</sequence>
<dbReference type="AlphaFoldDB" id="A0A5C6DS51"/>
<dbReference type="EMBL" id="SJPY01000007">
    <property type="protein sequence ID" value="TWU37599.1"/>
    <property type="molecule type" value="Genomic_DNA"/>
</dbReference>
<keyword evidence="14" id="KW-1185">Reference proteome</keyword>
<keyword evidence="8" id="KW-0829">Tyrosine-protein kinase</keyword>
<keyword evidence="7" id="KW-0067">ATP-binding</keyword>
<feature type="transmembrane region" description="Helical" evidence="11">
    <location>
        <begin position="27"/>
        <end position="47"/>
    </location>
</feature>
<dbReference type="RefSeq" id="WP_146601574.1">
    <property type="nucleotide sequence ID" value="NZ_SJPY01000007.1"/>
</dbReference>
<keyword evidence="11" id="KW-1133">Transmembrane helix</keyword>
<dbReference type="PANTHER" id="PTHR32309:SF13">
    <property type="entry name" value="FERRIC ENTEROBACTIN TRANSPORT PROTEIN FEPE"/>
    <property type="match status" value="1"/>
</dbReference>
<evidence type="ECO:0000256" key="1">
    <source>
        <dbReference type="ARBA" id="ARBA00007316"/>
    </source>
</evidence>
<evidence type="ECO:0000256" key="6">
    <source>
        <dbReference type="ARBA" id="ARBA00022777"/>
    </source>
</evidence>
<evidence type="ECO:0000256" key="2">
    <source>
        <dbReference type="ARBA" id="ARBA00008883"/>
    </source>
</evidence>
<dbReference type="EC" id="2.7.10.2" evidence="3"/>
<comment type="similarity">
    <text evidence="2">Belongs to the etk/wzc family.</text>
</comment>
<comment type="catalytic activity">
    <reaction evidence="9">
        <text>L-tyrosyl-[protein] + ATP = O-phospho-L-tyrosyl-[protein] + ADP + H(+)</text>
        <dbReference type="Rhea" id="RHEA:10596"/>
        <dbReference type="Rhea" id="RHEA-COMP:10136"/>
        <dbReference type="Rhea" id="RHEA-COMP:20101"/>
        <dbReference type="ChEBI" id="CHEBI:15378"/>
        <dbReference type="ChEBI" id="CHEBI:30616"/>
        <dbReference type="ChEBI" id="CHEBI:46858"/>
        <dbReference type="ChEBI" id="CHEBI:61978"/>
        <dbReference type="ChEBI" id="CHEBI:456216"/>
        <dbReference type="EC" id="2.7.10.2"/>
    </reaction>
</comment>
<evidence type="ECO:0000256" key="10">
    <source>
        <dbReference type="SAM" id="Coils"/>
    </source>
</evidence>
<dbReference type="GO" id="GO:0005524">
    <property type="term" value="F:ATP binding"/>
    <property type="evidence" value="ECO:0007669"/>
    <property type="project" value="UniProtKB-KW"/>
</dbReference>
<keyword evidence="11" id="KW-0472">Membrane</keyword>
<feature type="coiled-coil region" evidence="10">
    <location>
        <begin position="227"/>
        <end position="254"/>
    </location>
</feature>
<evidence type="ECO:0000256" key="11">
    <source>
        <dbReference type="SAM" id="Phobius"/>
    </source>
</evidence>
<comment type="caution">
    <text evidence="13">The sequence shown here is derived from an EMBL/GenBank/DDBJ whole genome shotgun (WGS) entry which is preliminary data.</text>
</comment>
<dbReference type="CDD" id="cd05387">
    <property type="entry name" value="BY-kinase"/>
    <property type="match status" value="1"/>
</dbReference>
<dbReference type="Gene3D" id="3.40.50.300">
    <property type="entry name" value="P-loop containing nucleotide triphosphate hydrolases"/>
    <property type="match status" value="1"/>
</dbReference>
<dbReference type="GO" id="GO:0004715">
    <property type="term" value="F:non-membrane spanning protein tyrosine kinase activity"/>
    <property type="evidence" value="ECO:0007669"/>
    <property type="project" value="UniProtKB-EC"/>
</dbReference>
<dbReference type="PANTHER" id="PTHR32309">
    <property type="entry name" value="TYROSINE-PROTEIN KINASE"/>
    <property type="match status" value="1"/>
</dbReference>
<evidence type="ECO:0000256" key="3">
    <source>
        <dbReference type="ARBA" id="ARBA00011903"/>
    </source>
</evidence>
<dbReference type="NCBIfam" id="TIGR01007">
    <property type="entry name" value="eps_fam"/>
    <property type="match status" value="1"/>
</dbReference>
<dbReference type="InterPro" id="IPR025669">
    <property type="entry name" value="AAA_dom"/>
</dbReference>
<feature type="domain" description="AAA" evidence="12">
    <location>
        <begin position="574"/>
        <end position="695"/>
    </location>
</feature>
<comment type="similarity">
    <text evidence="1">Belongs to the CpsD/CapB family.</text>
</comment>
<dbReference type="Pfam" id="PF13614">
    <property type="entry name" value="AAA_31"/>
    <property type="match status" value="1"/>
</dbReference>
<evidence type="ECO:0000256" key="8">
    <source>
        <dbReference type="ARBA" id="ARBA00023137"/>
    </source>
</evidence>
<gene>
    <name evidence="13" type="primary">ywqD_2</name>
    <name evidence="13" type="ORF">Q31b_43870</name>
</gene>
<evidence type="ECO:0000313" key="13">
    <source>
        <dbReference type="EMBL" id="TWU37599.1"/>
    </source>
</evidence>
<dbReference type="InterPro" id="IPR050445">
    <property type="entry name" value="Bact_polysacc_biosynth/exp"/>
</dbReference>
<keyword evidence="11" id="KW-0812">Transmembrane</keyword>
<dbReference type="InterPro" id="IPR027417">
    <property type="entry name" value="P-loop_NTPase"/>
</dbReference>
<keyword evidence="5" id="KW-0547">Nucleotide-binding</keyword>
<keyword evidence="6 13" id="KW-0418">Kinase</keyword>
<dbReference type="FunFam" id="3.40.50.300:FF:000527">
    <property type="entry name" value="Tyrosine-protein kinase etk"/>
    <property type="match status" value="1"/>
</dbReference>
<proteinExistence type="inferred from homology"/>
<reference evidence="13 14" key="1">
    <citation type="submission" date="2019-02" db="EMBL/GenBank/DDBJ databases">
        <title>Deep-cultivation of Planctomycetes and their phenomic and genomic characterization uncovers novel biology.</title>
        <authorList>
            <person name="Wiegand S."/>
            <person name="Jogler M."/>
            <person name="Boedeker C."/>
            <person name="Pinto D."/>
            <person name="Vollmers J."/>
            <person name="Rivas-Marin E."/>
            <person name="Kohn T."/>
            <person name="Peeters S.H."/>
            <person name="Heuer A."/>
            <person name="Rast P."/>
            <person name="Oberbeckmann S."/>
            <person name="Bunk B."/>
            <person name="Jeske O."/>
            <person name="Meyerdierks A."/>
            <person name="Storesund J.E."/>
            <person name="Kallscheuer N."/>
            <person name="Luecker S."/>
            <person name="Lage O.M."/>
            <person name="Pohl T."/>
            <person name="Merkel B.J."/>
            <person name="Hornburger P."/>
            <person name="Mueller R.-W."/>
            <person name="Bruemmer F."/>
            <person name="Labrenz M."/>
            <person name="Spormann A.M."/>
            <person name="Op Den Camp H."/>
            <person name="Overmann J."/>
            <person name="Amann R."/>
            <person name="Jetten M.S.M."/>
            <person name="Mascher T."/>
            <person name="Medema M.H."/>
            <person name="Devos D.P."/>
            <person name="Kaster A.-K."/>
            <person name="Ovreas L."/>
            <person name="Rohde M."/>
            <person name="Galperin M.Y."/>
            <person name="Jogler C."/>
        </authorList>
    </citation>
    <scope>NUCLEOTIDE SEQUENCE [LARGE SCALE GENOMIC DNA]</scope>
    <source>
        <strain evidence="13 14">Q31b</strain>
    </source>
</reference>
<dbReference type="Proteomes" id="UP000315471">
    <property type="component" value="Unassembled WGS sequence"/>
</dbReference>
<dbReference type="InterPro" id="IPR005702">
    <property type="entry name" value="Wzc-like_C"/>
</dbReference>
<organism evidence="13 14">
    <name type="scientific">Novipirellula aureliae</name>
    <dbReference type="NCBI Taxonomy" id="2527966"/>
    <lineage>
        <taxon>Bacteria</taxon>
        <taxon>Pseudomonadati</taxon>
        <taxon>Planctomycetota</taxon>
        <taxon>Planctomycetia</taxon>
        <taxon>Pirellulales</taxon>
        <taxon>Pirellulaceae</taxon>
        <taxon>Novipirellula</taxon>
    </lineage>
</organism>
<evidence type="ECO:0000256" key="7">
    <source>
        <dbReference type="ARBA" id="ARBA00022840"/>
    </source>
</evidence>
<protein>
    <recommendedName>
        <fullName evidence="3">non-specific protein-tyrosine kinase</fullName>
        <ecNumber evidence="3">2.7.10.2</ecNumber>
    </recommendedName>
</protein>
<evidence type="ECO:0000259" key="12">
    <source>
        <dbReference type="Pfam" id="PF13614"/>
    </source>
</evidence>
<keyword evidence="4 13" id="KW-0808">Transferase</keyword>
<name>A0A5C6DS51_9BACT</name>
<dbReference type="GO" id="GO:0005886">
    <property type="term" value="C:plasma membrane"/>
    <property type="evidence" value="ECO:0007669"/>
    <property type="project" value="TreeGrafter"/>
</dbReference>
<keyword evidence="10" id="KW-0175">Coiled coil</keyword>
<dbReference type="SUPFAM" id="SSF52540">
    <property type="entry name" value="P-loop containing nucleoside triphosphate hydrolases"/>
    <property type="match status" value="1"/>
</dbReference>
<accession>A0A5C6DS51</accession>